<evidence type="ECO:0000256" key="1">
    <source>
        <dbReference type="SAM" id="Coils"/>
    </source>
</evidence>
<comment type="caution">
    <text evidence="3">The sequence shown here is derived from an EMBL/GenBank/DDBJ whole genome shotgun (WGS) entry which is preliminary data.</text>
</comment>
<keyword evidence="1" id="KW-0175">Coiled coil</keyword>
<evidence type="ECO:0000313" key="3">
    <source>
        <dbReference type="EMBL" id="KAI7756650.1"/>
    </source>
</evidence>
<name>A0AAD5DF80_AMBAR</name>
<organism evidence="3 4">
    <name type="scientific">Ambrosia artemisiifolia</name>
    <name type="common">Common ragweed</name>
    <dbReference type="NCBI Taxonomy" id="4212"/>
    <lineage>
        <taxon>Eukaryota</taxon>
        <taxon>Viridiplantae</taxon>
        <taxon>Streptophyta</taxon>
        <taxon>Embryophyta</taxon>
        <taxon>Tracheophyta</taxon>
        <taxon>Spermatophyta</taxon>
        <taxon>Magnoliopsida</taxon>
        <taxon>eudicotyledons</taxon>
        <taxon>Gunneridae</taxon>
        <taxon>Pentapetalae</taxon>
        <taxon>asterids</taxon>
        <taxon>campanulids</taxon>
        <taxon>Asterales</taxon>
        <taxon>Asteraceae</taxon>
        <taxon>Asteroideae</taxon>
        <taxon>Heliantheae alliance</taxon>
        <taxon>Heliantheae</taxon>
        <taxon>Ambrosia</taxon>
    </lineage>
</organism>
<dbReference type="InterPro" id="IPR055477">
    <property type="entry name" value="DUF7049"/>
</dbReference>
<reference evidence="3" key="1">
    <citation type="submission" date="2022-06" db="EMBL/GenBank/DDBJ databases">
        <title>Uncovering the hologenomic basis of an extraordinary plant invasion.</title>
        <authorList>
            <person name="Bieker V.C."/>
            <person name="Martin M.D."/>
            <person name="Gilbert T."/>
            <person name="Hodgins K."/>
            <person name="Battlay P."/>
            <person name="Petersen B."/>
            <person name="Wilson J."/>
        </authorList>
    </citation>
    <scope>NUCLEOTIDE SEQUENCE</scope>
    <source>
        <strain evidence="3">AA19_3_7</strain>
        <tissue evidence="3">Leaf</tissue>
    </source>
</reference>
<evidence type="ECO:0000259" key="2">
    <source>
        <dbReference type="Pfam" id="PF23132"/>
    </source>
</evidence>
<keyword evidence="4" id="KW-1185">Reference proteome</keyword>
<feature type="coiled-coil region" evidence="1">
    <location>
        <begin position="7"/>
        <end position="41"/>
    </location>
</feature>
<accession>A0AAD5DF80</accession>
<feature type="domain" description="DUF7049" evidence="2">
    <location>
        <begin position="47"/>
        <end position="143"/>
    </location>
</feature>
<dbReference type="AlphaFoldDB" id="A0AAD5DF80"/>
<sequence length="145" mass="16581">MDKASVLSNIKDYIASLTSQVEELNKRNKILENELPRNQILHHDSGERLNVRIVDLDQSTSDLQVVDLEVTVSRNLMLSDLVVRVLEFMKQVKNITITSIDAGTRMSETEVTMNQVILRLRIQGSEWNRSSFQEALTRVLDDLAQ</sequence>
<dbReference type="PANTHER" id="PTHR46665">
    <property type="entry name" value="TRANSCRIPTION FACTOR BHLH041-RELATED-RELATED"/>
    <property type="match status" value="1"/>
</dbReference>
<dbReference type="Proteomes" id="UP001206925">
    <property type="component" value="Unassembled WGS sequence"/>
</dbReference>
<dbReference type="EMBL" id="JAMZMK010000323">
    <property type="protein sequence ID" value="KAI7756650.1"/>
    <property type="molecule type" value="Genomic_DNA"/>
</dbReference>
<gene>
    <name evidence="3" type="ORF">M8C21_001888</name>
</gene>
<dbReference type="InterPro" id="IPR044658">
    <property type="entry name" value="bHLH92/bHLH041-like"/>
</dbReference>
<dbReference type="PANTHER" id="PTHR46665:SF1">
    <property type="entry name" value="SPERMATOGENESIS- AND OOGENESIS-SPECIFIC BASIC HELIX-LOOP-HELIX-CONTAINING PROTEIN 1"/>
    <property type="match status" value="1"/>
</dbReference>
<dbReference type="Pfam" id="PF23132">
    <property type="entry name" value="DUF7049"/>
    <property type="match status" value="1"/>
</dbReference>
<proteinExistence type="predicted"/>
<evidence type="ECO:0000313" key="4">
    <source>
        <dbReference type="Proteomes" id="UP001206925"/>
    </source>
</evidence>
<protein>
    <recommendedName>
        <fullName evidence="2">DUF7049 domain-containing protein</fullName>
    </recommendedName>
</protein>